<dbReference type="RefSeq" id="WP_156480863.1">
    <property type="nucleotide sequence ID" value="NZ_JAEKJW010000003.1"/>
</dbReference>
<accession>A0A8I1SKN8</accession>
<dbReference type="EMBL" id="JAEKJW010000003">
    <property type="protein sequence ID" value="MBN8198159.1"/>
    <property type="molecule type" value="Genomic_DNA"/>
</dbReference>
<dbReference type="AlphaFoldDB" id="A0A8I1SKN8"/>
<evidence type="ECO:0000256" key="1">
    <source>
        <dbReference type="SAM" id="MobiDB-lite"/>
    </source>
</evidence>
<dbReference type="Proteomes" id="UP000664405">
    <property type="component" value="Unassembled WGS sequence"/>
</dbReference>
<feature type="compositionally biased region" description="Acidic residues" evidence="1">
    <location>
        <begin position="1"/>
        <end position="11"/>
    </location>
</feature>
<gene>
    <name evidence="2" type="ORF">JF547_16940</name>
</gene>
<sequence>MSNPDSDDDNEGQAGTWPSVAAKAVKRQVEPEWEETSQTKPVDPHNPNVEPELPADNEDWEYWWRKLLQPPAKQHKPGLPNIGLGPFDAPLKEWRLFRRPKI</sequence>
<feature type="region of interest" description="Disordered" evidence="1">
    <location>
        <begin position="1"/>
        <end position="56"/>
    </location>
</feature>
<reference evidence="2" key="1">
    <citation type="submission" date="2020-12" db="EMBL/GenBank/DDBJ databases">
        <title>Oil enriched cultivation method for isolating marine PHA-producing bacteria.</title>
        <authorList>
            <person name="Zheng W."/>
            <person name="Yu S."/>
            <person name="Huang Y."/>
        </authorList>
    </citation>
    <scope>NUCLEOTIDE SEQUENCE</scope>
    <source>
        <strain evidence="2">SY-2-3</strain>
    </source>
</reference>
<protein>
    <submittedName>
        <fullName evidence="2">Uncharacterized protein</fullName>
    </submittedName>
</protein>
<evidence type="ECO:0000313" key="3">
    <source>
        <dbReference type="Proteomes" id="UP000664405"/>
    </source>
</evidence>
<proteinExistence type="predicted"/>
<name>A0A8I1SKN8_9PROT</name>
<comment type="caution">
    <text evidence="2">The sequence shown here is derived from an EMBL/GenBank/DDBJ whole genome shotgun (WGS) entry which is preliminary data.</text>
</comment>
<organism evidence="2 3">
    <name type="scientific">Thalassospira povalilytica</name>
    <dbReference type="NCBI Taxonomy" id="732237"/>
    <lineage>
        <taxon>Bacteria</taxon>
        <taxon>Pseudomonadati</taxon>
        <taxon>Pseudomonadota</taxon>
        <taxon>Alphaproteobacteria</taxon>
        <taxon>Rhodospirillales</taxon>
        <taxon>Thalassospiraceae</taxon>
        <taxon>Thalassospira</taxon>
    </lineage>
</organism>
<evidence type="ECO:0000313" key="2">
    <source>
        <dbReference type="EMBL" id="MBN8198159.1"/>
    </source>
</evidence>